<evidence type="ECO:0000313" key="3">
    <source>
        <dbReference type="WBParaSite" id="SCUD_0001977201-mRNA-1"/>
    </source>
</evidence>
<reference evidence="3" key="1">
    <citation type="submission" date="2016-06" db="UniProtKB">
        <authorList>
            <consortium name="WormBaseParasite"/>
        </authorList>
    </citation>
    <scope>IDENTIFICATION</scope>
</reference>
<name>A0A183KXH3_9TREM</name>
<proteinExistence type="predicted"/>
<protein>
    <submittedName>
        <fullName evidence="1 3">Uncharacterized protein</fullName>
    </submittedName>
</protein>
<dbReference type="Proteomes" id="UP000279833">
    <property type="component" value="Unassembled WGS sequence"/>
</dbReference>
<keyword evidence="2" id="KW-1185">Reference proteome</keyword>
<dbReference type="EMBL" id="UZAK01043109">
    <property type="protein sequence ID" value="VDP70223.1"/>
    <property type="molecule type" value="Genomic_DNA"/>
</dbReference>
<evidence type="ECO:0000313" key="1">
    <source>
        <dbReference type="EMBL" id="VDP70223.1"/>
    </source>
</evidence>
<evidence type="ECO:0000313" key="2">
    <source>
        <dbReference type="Proteomes" id="UP000279833"/>
    </source>
</evidence>
<accession>A0A183KXH3</accession>
<sequence length="61" mass="7171">MYSKSIYFLTSVSIPSSITSHVFRVINILEKVKEGKLSSEFYTELRSNHFKLSIHRNYTNE</sequence>
<dbReference type="AlphaFoldDB" id="A0A183KXH3"/>
<dbReference type="WBParaSite" id="SCUD_0001977201-mRNA-1">
    <property type="protein sequence ID" value="SCUD_0001977201-mRNA-1"/>
    <property type="gene ID" value="SCUD_0001977201"/>
</dbReference>
<reference evidence="1 2" key="2">
    <citation type="submission" date="2018-11" db="EMBL/GenBank/DDBJ databases">
        <authorList>
            <consortium name="Pathogen Informatics"/>
        </authorList>
    </citation>
    <scope>NUCLEOTIDE SEQUENCE [LARGE SCALE GENOMIC DNA]</scope>
    <source>
        <strain evidence="1">Dakar</strain>
        <strain evidence="2">Dakar, Senegal</strain>
    </source>
</reference>
<gene>
    <name evidence="1" type="ORF">SCUD_LOCUS19769</name>
</gene>
<organism evidence="3">
    <name type="scientific">Schistosoma curassoni</name>
    <dbReference type="NCBI Taxonomy" id="6186"/>
    <lineage>
        <taxon>Eukaryota</taxon>
        <taxon>Metazoa</taxon>
        <taxon>Spiralia</taxon>
        <taxon>Lophotrochozoa</taxon>
        <taxon>Platyhelminthes</taxon>
        <taxon>Trematoda</taxon>
        <taxon>Digenea</taxon>
        <taxon>Strigeidida</taxon>
        <taxon>Schistosomatoidea</taxon>
        <taxon>Schistosomatidae</taxon>
        <taxon>Schistosoma</taxon>
    </lineage>
</organism>